<feature type="domain" description="Acylphosphatase-like" evidence="10">
    <location>
        <begin position="20"/>
        <end position="107"/>
    </location>
</feature>
<dbReference type="PROSITE" id="PS51163">
    <property type="entry name" value="YRDC"/>
    <property type="match status" value="1"/>
</dbReference>
<evidence type="ECO:0000259" key="11">
    <source>
        <dbReference type="PROSITE" id="PS51163"/>
    </source>
</evidence>
<sequence>MHNLSTNQSQRTTSTSKTSHLHLNVTGIVQGVGFRPFVYKLAKKLDLTGSVANTGHGVTIHISGSTADIDSFVDKLKTDPPPLARISEIQFTAEQETEFADDFTIAISNDSEIKTTLISPDIATCKECINDISSPENHRFHYPFTNCTNCGPRVTIIRGVPYDRPKTSMAVFPMCASCMKEYHDPSDRRFHAQPNACPMCGPALSWHDNQGAVISDINEDCLKGCARALQKGSIVAIKGLGGFHLAVDACSNNAVQRLRENKHRYSKPLAVMVADLTTAERICLLNGKERELLLSRERPIVLVLKKQSCLSDKLSPRIREIGIMLAYTPLHHLLFDMEECPEILVMTSGNLSGEPICTDNSEALQKLANIADYFLLHNRDIVTRVDDSVVRVVRGRLQMIRRSRGYAPIPFSIPGIKKTVLACGAEQKNTFCLSRNGLLFLSQHIGDLKGPANIDFFEESLDYMKSILDVSPELIACDLHPDYLSSRHAAASSLPGLNVQHHHAHAAAIMAEHNLSEGLAVIFDGAGLGDDGTVWGGEILHVEGTSYERVGHLAPLMLPGGDRATHEIWRMGLAYLSAGGFDISKLTALPSTLQDIPADSLPGIAMIMEKKINTPLTSSVGRLFDAVSSLLGIRQEVDFEGQAAMELETLAWTAYESKDSMPDGDRYTGTIVWKNGQWQLDLRPLLPWLLADLKKGTPVAAIALFFHLWLVRSTHKALLQLFAKRYPTQTIMLGGGCFQNRMLLEFLAERLEENGYSVYTGEQVPVNDGGVSLGQACIALRQTEHPAQRPNQTNF</sequence>
<keyword evidence="5" id="KW-0863">Zinc-finger</keyword>
<feature type="active site" evidence="9">
    <location>
        <position position="53"/>
    </location>
</feature>
<keyword evidence="13" id="KW-1185">Reference proteome</keyword>
<dbReference type="Pfam" id="PF00708">
    <property type="entry name" value="Acylphosphatase"/>
    <property type="match status" value="1"/>
</dbReference>
<dbReference type="Gene3D" id="3.30.110.120">
    <property type="match status" value="1"/>
</dbReference>
<dbReference type="Proteomes" id="UP000717534">
    <property type="component" value="Unassembled WGS sequence"/>
</dbReference>
<comment type="pathway">
    <text evidence="1">Protein modification; [NiFe] hydrogenase maturation.</text>
</comment>
<dbReference type="InterPro" id="IPR006070">
    <property type="entry name" value="Sua5-like_dom"/>
</dbReference>
<reference evidence="12 13" key="1">
    <citation type="submission" date="2021-02" db="EMBL/GenBank/DDBJ databases">
        <title>Activity-based single-cell genomes from oceanic crustal fluid captures similar information to metagenomic and metatranscriptomic surveys with orders of magnitude less sampling.</title>
        <authorList>
            <person name="D'Angelo T.S."/>
            <person name="Orcutt B.N."/>
        </authorList>
    </citation>
    <scope>NUCLEOTIDE SEQUENCE [LARGE SCALE GENOMIC DNA]</scope>
    <source>
        <strain evidence="12">AH-315-G02</strain>
    </source>
</reference>
<keyword evidence="6" id="KW-0862">Zinc</keyword>
<dbReference type="PANTHER" id="PTHR42959:SF1">
    <property type="entry name" value="CARBAMOYLTRANSFERASE HYPF"/>
    <property type="match status" value="1"/>
</dbReference>
<protein>
    <recommendedName>
        <fullName evidence="8">Carbamoyltransferase</fullName>
        <ecNumber evidence="8">6.2.-.-</ecNumber>
    </recommendedName>
</protein>
<evidence type="ECO:0000313" key="12">
    <source>
        <dbReference type="EMBL" id="MBN4068048.1"/>
    </source>
</evidence>
<dbReference type="InterPro" id="IPR055128">
    <property type="entry name" value="HypF_C_2"/>
</dbReference>
<dbReference type="Pfam" id="PF17788">
    <property type="entry name" value="HypF_C"/>
    <property type="match status" value="1"/>
</dbReference>
<dbReference type="InterPro" id="IPR017968">
    <property type="entry name" value="Acylphosphatase_CS"/>
</dbReference>
<comment type="catalytic activity">
    <reaction evidence="9">
        <text>an acyl phosphate + H2O = a carboxylate + phosphate + H(+)</text>
        <dbReference type="Rhea" id="RHEA:14965"/>
        <dbReference type="ChEBI" id="CHEBI:15377"/>
        <dbReference type="ChEBI" id="CHEBI:15378"/>
        <dbReference type="ChEBI" id="CHEBI:29067"/>
        <dbReference type="ChEBI" id="CHEBI:43474"/>
        <dbReference type="ChEBI" id="CHEBI:59918"/>
        <dbReference type="EC" id="3.6.1.7"/>
    </reaction>
</comment>
<dbReference type="Pfam" id="PF22521">
    <property type="entry name" value="HypF_C_2"/>
    <property type="match status" value="1"/>
</dbReference>
<comment type="catalytic activity">
    <reaction evidence="7">
        <text>C-terminal L-cysteinyl-[HypE protein] + carbamoyl phosphate + ATP + H2O = C-terminal S-carboxamide-L-cysteinyl-[HypE protein] + AMP + phosphate + diphosphate + H(+)</text>
        <dbReference type="Rhea" id="RHEA:55636"/>
        <dbReference type="Rhea" id="RHEA-COMP:14247"/>
        <dbReference type="Rhea" id="RHEA-COMP:14392"/>
        <dbReference type="ChEBI" id="CHEBI:15377"/>
        <dbReference type="ChEBI" id="CHEBI:15378"/>
        <dbReference type="ChEBI" id="CHEBI:30616"/>
        <dbReference type="ChEBI" id="CHEBI:33019"/>
        <dbReference type="ChEBI" id="CHEBI:43474"/>
        <dbReference type="ChEBI" id="CHEBI:58228"/>
        <dbReference type="ChEBI" id="CHEBI:76913"/>
        <dbReference type="ChEBI" id="CHEBI:139126"/>
        <dbReference type="ChEBI" id="CHEBI:456215"/>
    </reaction>
</comment>
<evidence type="ECO:0000256" key="5">
    <source>
        <dbReference type="ARBA" id="ARBA00022771"/>
    </source>
</evidence>
<dbReference type="NCBIfam" id="TIGR00143">
    <property type="entry name" value="hypF"/>
    <property type="match status" value="1"/>
</dbReference>
<dbReference type="PIRSF" id="PIRSF006256">
    <property type="entry name" value="CMPcnvr_hdrg_mat"/>
    <property type="match status" value="1"/>
</dbReference>
<dbReference type="PANTHER" id="PTHR42959">
    <property type="entry name" value="CARBAMOYLTRANSFERASE"/>
    <property type="match status" value="1"/>
</dbReference>
<evidence type="ECO:0000256" key="7">
    <source>
        <dbReference type="ARBA" id="ARBA00048220"/>
    </source>
</evidence>
<evidence type="ECO:0000256" key="8">
    <source>
        <dbReference type="PIRNR" id="PIRNR006256"/>
    </source>
</evidence>
<keyword evidence="4" id="KW-0479">Metal-binding</keyword>
<organism evidence="12 13">
    <name type="scientific">Desulfotalea psychrophila</name>
    <dbReference type="NCBI Taxonomy" id="84980"/>
    <lineage>
        <taxon>Bacteria</taxon>
        <taxon>Pseudomonadati</taxon>
        <taxon>Thermodesulfobacteriota</taxon>
        <taxon>Desulfobulbia</taxon>
        <taxon>Desulfobulbales</taxon>
        <taxon>Desulfocapsaceae</taxon>
        <taxon>Desulfotalea</taxon>
    </lineage>
</organism>
<dbReference type="InterPro" id="IPR017945">
    <property type="entry name" value="DHBP_synth_RibB-like_a/b_dom"/>
</dbReference>
<dbReference type="SUPFAM" id="SSF55821">
    <property type="entry name" value="YrdC/RibB"/>
    <property type="match status" value="1"/>
</dbReference>
<dbReference type="Gene3D" id="3.30.420.40">
    <property type="match status" value="1"/>
</dbReference>
<dbReference type="PROSITE" id="PS00150">
    <property type="entry name" value="ACYLPHOSPHATASE_1"/>
    <property type="match status" value="1"/>
</dbReference>
<name>A0ABS3ATH3_9BACT</name>
<evidence type="ECO:0000259" key="10">
    <source>
        <dbReference type="PROSITE" id="PS51160"/>
    </source>
</evidence>
<gene>
    <name evidence="12" type="primary">hypF</name>
    <name evidence="12" type="ORF">JYU06_00785</name>
</gene>
<keyword evidence="9" id="KW-0378">Hydrolase</keyword>
<evidence type="ECO:0000256" key="9">
    <source>
        <dbReference type="PROSITE-ProRule" id="PRU00520"/>
    </source>
</evidence>
<dbReference type="EMBL" id="JAFITO010000003">
    <property type="protein sequence ID" value="MBN4068048.1"/>
    <property type="molecule type" value="Genomic_DNA"/>
</dbReference>
<dbReference type="SUPFAM" id="SSF54975">
    <property type="entry name" value="Acylphosphatase/BLUF domain-like"/>
    <property type="match status" value="1"/>
</dbReference>
<proteinExistence type="inferred from homology"/>
<evidence type="ECO:0000256" key="4">
    <source>
        <dbReference type="ARBA" id="ARBA00022723"/>
    </source>
</evidence>
<dbReference type="InterPro" id="IPR001792">
    <property type="entry name" value="Acylphosphatase-like_dom"/>
</dbReference>
<evidence type="ECO:0000256" key="6">
    <source>
        <dbReference type="ARBA" id="ARBA00022833"/>
    </source>
</evidence>
<feature type="active site" evidence="9">
    <location>
        <position position="35"/>
    </location>
</feature>
<dbReference type="InterPro" id="IPR051060">
    <property type="entry name" value="Carbamoyltrans_HypF-like"/>
</dbReference>
<evidence type="ECO:0000256" key="3">
    <source>
        <dbReference type="ARBA" id="ARBA00022598"/>
    </source>
</evidence>
<dbReference type="Pfam" id="PF01300">
    <property type="entry name" value="Sua5_yciO_yrdC"/>
    <property type="match status" value="1"/>
</dbReference>
<dbReference type="InterPro" id="IPR011125">
    <property type="entry name" value="Znf_HypF"/>
</dbReference>
<evidence type="ECO:0000256" key="2">
    <source>
        <dbReference type="ARBA" id="ARBA00008097"/>
    </source>
</evidence>
<comment type="caution">
    <text evidence="12">The sequence shown here is derived from an EMBL/GenBank/DDBJ whole genome shotgun (WGS) entry which is preliminary data.</text>
</comment>
<dbReference type="PROSITE" id="PS51160">
    <property type="entry name" value="ACYLPHOSPHATASE_3"/>
    <property type="match status" value="1"/>
</dbReference>
<dbReference type="Gene3D" id="3.30.420.360">
    <property type="match status" value="1"/>
</dbReference>
<dbReference type="InterPro" id="IPR036046">
    <property type="entry name" value="Acylphosphatase-like_dom_sf"/>
</dbReference>
<dbReference type="Gene3D" id="3.90.870.50">
    <property type="match status" value="1"/>
</dbReference>
<dbReference type="InterPro" id="IPR004421">
    <property type="entry name" value="Carbamoyltransferase_HypF"/>
</dbReference>
<comment type="similarity">
    <text evidence="2 8">Belongs to the carbamoyltransferase HypF family.</text>
</comment>
<dbReference type="EC" id="6.2.-.-" evidence="8"/>
<keyword evidence="3" id="KW-0436">Ligase</keyword>
<evidence type="ECO:0000313" key="13">
    <source>
        <dbReference type="Proteomes" id="UP000717534"/>
    </source>
</evidence>
<accession>A0ABS3ATH3</accession>
<dbReference type="Pfam" id="PF07503">
    <property type="entry name" value="zf-HYPF"/>
    <property type="match status" value="2"/>
</dbReference>
<dbReference type="InterPro" id="IPR041440">
    <property type="entry name" value="HypF_C"/>
</dbReference>
<feature type="domain" description="YrdC-like" evidence="11">
    <location>
        <begin position="219"/>
        <end position="405"/>
    </location>
</feature>
<evidence type="ECO:0000256" key="1">
    <source>
        <dbReference type="ARBA" id="ARBA00004711"/>
    </source>
</evidence>